<comment type="similarity">
    <text evidence="7">Belongs to the DHHC palmitoyltransferase family.</text>
</comment>
<dbReference type="EMBL" id="JBJKFK010000401">
    <property type="protein sequence ID" value="KAL3317315.1"/>
    <property type="molecule type" value="Genomic_DNA"/>
</dbReference>
<feature type="transmembrane region" description="Helical" evidence="7">
    <location>
        <begin position="113"/>
        <end position="141"/>
    </location>
</feature>
<dbReference type="GO" id="GO:0016020">
    <property type="term" value="C:membrane"/>
    <property type="evidence" value="ECO:0007669"/>
    <property type="project" value="UniProtKB-SubCell"/>
</dbReference>
<evidence type="ECO:0000256" key="3">
    <source>
        <dbReference type="ARBA" id="ARBA00022692"/>
    </source>
</evidence>
<comment type="catalytic activity">
    <reaction evidence="7">
        <text>L-cysteinyl-[protein] + hexadecanoyl-CoA = S-hexadecanoyl-L-cysteinyl-[protein] + CoA</text>
        <dbReference type="Rhea" id="RHEA:36683"/>
        <dbReference type="Rhea" id="RHEA-COMP:10131"/>
        <dbReference type="Rhea" id="RHEA-COMP:11032"/>
        <dbReference type="ChEBI" id="CHEBI:29950"/>
        <dbReference type="ChEBI" id="CHEBI:57287"/>
        <dbReference type="ChEBI" id="CHEBI:57379"/>
        <dbReference type="ChEBI" id="CHEBI:74151"/>
        <dbReference type="EC" id="2.3.1.225"/>
    </reaction>
</comment>
<dbReference type="PROSITE" id="PS50216">
    <property type="entry name" value="DHHC"/>
    <property type="match status" value="1"/>
</dbReference>
<feature type="domain" description="Palmitoyltransferase DHHC" evidence="8">
    <location>
        <begin position="39"/>
        <end position="158"/>
    </location>
</feature>
<dbReference type="PANTHER" id="PTHR22883:SF488">
    <property type="entry name" value="PALMITOYLTRANSFERASE"/>
    <property type="match status" value="1"/>
</dbReference>
<evidence type="ECO:0000256" key="2">
    <source>
        <dbReference type="ARBA" id="ARBA00022679"/>
    </source>
</evidence>
<dbReference type="InterPro" id="IPR001594">
    <property type="entry name" value="Palmitoyltrfase_DHHC"/>
</dbReference>
<feature type="transmembrane region" description="Helical" evidence="7">
    <location>
        <begin position="83"/>
        <end position="107"/>
    </location>
</feature>
<evidence type="ECO:0000256" key="4">
    <source>
        <dbReference type="ARBA" id="ARBA00022989"/>
    </source>
</evidence>
<comment type="domain">
    <text evidence="7">The DHHC domain is required for palmitoyltransferase activity.</text>
</comment>
<dbReference type="Pfam" id="PF01529">
    <property type="entry name" value="DHHC"/>
    <property type="match status" value="1"/>
</dbReference>
<dbReference type="GO" id="GO:0019706">
    <property type="term" value="F:protein-cysteine S-palmitoyltransferase activity"/>
    <property type="evidence" value="ECO:0007669"/>
    <property type="project" value="UniProtKB-EC"/>
</dbReference>
<evidence type="ECO:0000259" key="8">
    <source>
        <dbReference type="Pfam" id="PF01529"/>
    </source>
</evidence>
<evidence type="ECO:0000256" key="1">
    <source>
        <dbReference type="ARBA" id="ARBA00004141"/>
    </source>
</evidence>
<evidence type="ECO:0000256" key="6">
    <source>
        <dbReference type="ARBA" id="ARBA00023315"/>
    </source>
</evidence>
<name>A0ABD2QCT7_9PLAT</name>
<keyword evidence="4 7" id="KW-1133">Transmembrane helix</keyword>
<keyword evidence="2 7" id="KW-0808">Transferase</keyword>
<dbReference type="Proteomes" id="UP001626550">
    <property type="component" value="Unassembled WGS sequence"/>
</dbReference>
<organism evidence="9 10">
    <name type="scientific">Cichlidogyrus casuarinus</name>
    <dbReference type="NCBI Taxonomy" id="1844966"/>
    <lineage>
        <taxon>Eukaryota</taxon>
        <taxon>Metazoa</taxon>
        <taxon>Spiralia</taxon>
        <taxon>Lophotrochozoa</taxon>
        <taxon>Platyhelminthes</taxon>
        <taxon>Monogenea</taxon>
        <taxon>Monopisthocotylea</taxon>
        <taxon>Dactylogyridea</taxon>
        <taxon>Ancyrocephalidae</taxon>
        <taxon>Cichlidogyrus</taxon>
    </lineage>
</organism>
<evidence type="ECO:0000256" key="7">
    <source>
        <dbReference type="RuleBase" id="RU079119"/>
    </source>
</evidence>
<keyword evidence="3 7" id="KW-0812">Transmembrane</keyword>
<dbReference type="AlphaFoldDB" id="A0ABD2QCT7"/>
<dbReference type="PANTHER" id="PTHR22883">
    <property type="entry name" value="ZINC FINGER DHHC DOMAIN CONTAINING PROTEIN"/>
    <property type="match status" value="1"/>
</dbReference>
<dbReference type="EC" id="2.3.1.225" evidence="7"/>
<gene>
    <name evidence="9" type="primary">ZDHHC5_2</name>
    <name evidence="9" type="ORF">Ciccas_004025</name>
</gene>
<comment type="caution">
    <text evidence="9">The sequence shown here is derived from an EMBL/GenBank/DDBJ whole genome shotgun (WGS) entry which is preliminary data.</text>
</comment>
<comment type="subcellular location">
    <subcellularLocation>
        <location evidence="1">Membrane</location>
        <topology evidence="1">Multi-pass membrane protein</topology>
    </subcellularLocation>
</comment>
<reference evidence="9 10" key="1">
    <citation type="submission" date="2024-11" db="EMBL/GenBank/DDBJ databases">
        <title>Adaptive evolution of stress response genes in parasites aligns with host niche diversity.</title>
        <authorList>
            <person name="Hahn C."/>
            <person name="Resl P."/>
        </authorList>
    </citation>
    <scope>NUCLEOTIDE SEQUENCE [LARGE SCALE GENOMIC DNA]</scope>
    <source>
        <strain evidence="9">EGGRZ-B1_66</strain>
        <tissue evidence="9">Body</tissue>
    </source>
</reference>
<keyword evidence="6 7" id="KW-0012">Acyltransferase</keyword>
<protein>
    <recommendedName>
        <fullName evidence="7">Palmitoyltransferase</fullName>
        <ecNumber evidence="7">2.3.1.225</ecNumber>
    </recommendedName>
</protein>
<proteinExistence type="inferred from homology"/>
<keyword evidence="10" id="KW-1185">Reference proteome</keyword>
<dbReference type="InterPro" id="IPR039859">
    <property type="entry name" value="PFA4/ZDH16/20/ERF2-like"/>
</dbReference>
<evidence type="ECO:0000256" key="5">
    <source>
        <dbReference type="ARBA" id="ARBA00023136"/>
    </source>
</evidence>
<accession>A0ABD2QCT7</accession>
<evidence type="ECO:0000313" key="10">
    <source>
        <dbReference type="Proteomes" id="UP001626550"/>
    </source>
</evidence>
<keyword evidence="5 7" id="KW-0472">Membrane</keyword>
<evidence type="ECO:0000313" key="9">
    <source>
        <dbReference type="EMBL" id="KAL3317315.1"/>
    </source>
</evidence>
<sequence length="306" mass="34622">MDPGYFPTATDEEIDFEERSNGTVLFKQCEINDVLAKVKWCQTCLFYRVPRSSHCGICDRCVDCFDHHCPWINNCIGSRNYRYFFLFLATLCVHMVSVLVISSLFLVNSAESIQFYANIIAIIIIVLSGFLFLPVLALTVFHITIISKGLTTNEKVTHKFRGVSNPFDRGFCRNWVRFICQPQIPVYGEAPRSLKIPKENVYLLEDYDPPENEPLSVHQSHITPGVLPELLDDGSSAQGNPDRNLLPKIEETCTYNDSVPPPRTPPLNNGDRNAILINHSGFNNPNYVNALTALPISVRKDLYTYG</sequence>